<dbReference type="PANTHER" id="PTHR12326:SF12">
    <property type="entry name" value="PLECKSTRIN HOMOLOGY AND RUN DOMAIN CONTAINING M1"/>
    <property type="match status" value="1"/>
</dbReference>
<dbReference type="STRING" id="46731.A0A3M6U2M8"/>
<keyword evidence="12" id="KW-1185">Reference proteome</keyword>
<dbReference type="EMBL" id="RCHS01002351">
    <property type="protein sequence ID" value="RMX47871.1"/>
    <property type="molecule type" value="Genomic_DNA"/>
</dbReference>
<dbReference type="Proteomes" id="UP000275408">
    <property type="component" value="Unassembled WGS sequence"/>
</dbReference>
<keyword evidence="4" id="KW-0677">Repeat</keyword>
<organism evidence="11 12">
    <name type="scientific">Pocillopora damicornis</name>
    <name type="common">Cauliflower coral</name>
    <name type="synonym">Millepora damicornis</name>
    <dbReference type="NCBI Taxonomy" id="46731"/>
    <lineage>
        <taxon>Eukaryota</taxon>
        <taxon>Metazoa</taxon>
        <taxon>Cnidaria</taxon>
        <taxon>Anthozoa</taxon>
        <taxon>Hexacorallia</taxon>
        <taxon>Scleractinia</taxon>
        <taxon>Astrocoeniina</taxon>
        <taxon>Pocilloporidae</taxon>
        <taxon>Pocillopora</taxon>
    </lineage>
</organism>
<evidence type="ECO:0000313" key="11">
    <source>
        <dbReference type="EMBL" id="RMX47871.1"/>
    </source>
</evidence>
<dbReference type="InterPro" id="IPR051366">
    <property type="entry name" value="DEF8"/>
</dbReference>
<evidence type="ECO:0000259" key="10">
    <source>
        <dbReference type="PROSITE" id="PS50826"/>
    </source>
</evidence>
<name>A0A3M6U2M8_POCDA</name>
<evidence type="ECO:0000256" key="3">
    <source>
        <dbReference type="ARBA" id="ARBA00022723"/>
    </source>
</evidence>
<dbReference type="GO" id="GO:0006914">
    <property type="term" value="P:autophagy"/>
    <property type="evidence" value="ECO:0007669"/>
    <property type="project" value="UniProtKB-KW"/>
</dbReference>
<feature type="non-terminal residue" evidence="11">
    <location>
        <position position="618"/>
    </location>
</feature>
<dbReference type="Gene3D" id="1.20.58.900">
    <property type="match status" value="1"/>
</dbReference>
<evidence type="ECO:0000313" key="12">
    <source>
        <dbReference type="Proteomes" id="UP000275408"/>
    </source>
</evidence>
<comment type="subcellular location">
    <subcellularLocation>
        <location evidence="1">Late endosome</location>
    </subcellularLocation>
</comment>
<dbReference type="SMART" id="SM01175">
    <property type="entry name" value="DUF4206"/>
    <property type="match status" value="1"/>
</dbReference>
<evidence type="ECO:0000256" key="6">
    <source>
        <dbReference type="ARBA" id="ARBA00022771"/>
    </source>
</evidence>
<evidence type="ECO:0000256" key="4">
    <source>
        <dbReference type="ARBA" id="ARBA00022737"/>
    </source>
</evidence>
<keyword evidence="8" id="KW-0072">Autophagy</keyword>
<feature type="compositionally biased region" description="Basic and acidic residues" evidence="9">
    <location>
        <begin position="218"/>
        <end position="227"/>
    </location>
</feature>
<keyword evidence="6" id="KW-0863">Zinc-finger</keyword>
<reference evidence="11 12" key="1">
    <citation type="journal article" date="2018" name="Sci. Rep.">
        <title>Comparative analysis of the Pocillopora damicornis genome highlights role of immune system in coral evolution.</title>
        <authorList>
            <person name="Cunning R."/>
            <person name="Bay R.A."/>
            <person name="Gillette P."/>
            <person name="Baker A.C."/>
            <person name="Traylor-Knowles N."/>
        </authorList>
    </citation>
    <scope>NUCLEOTIDE SEQUENCE [LARGE SCALE GENOMIC DNA]</scope>
    <source>
        <strain evidence="11">RSMAS</strain>
        <tissue evidence="11">Whole animal</tissue>
    </source>
</reference>
<keyword evidence="5" id="KW-0967">Endosome</keyword>
<dbReference type="SUPFAM" id="SSF140741">
    <property type="entry name" value="RUN domain-like"/>
    <property type="match status" value="1"/>
</dbReference>
<feature type="region of interest" description="Disordered" evidence="9">
    <location>
        <begin position="312"/>
        <end position="334"/>
    </location>
</feature>
<comment type="caution">
    <text evidence="11">The sequence shown here is derived from an EMBL/GenBank/DDBJ whole genome shotgun (WGS) entry which is preliminary data.</text>
</comment>
<dbReference type="PANTHER" id="PTHR12326">
    <property type="entry name" value="PLECKSTRIN HOMOLOGY DOMAIN CONTAINING PROTEIN"/>
    <property type="match status" value="1"/>
</dbReference>
<evidence type="ECO:0000256" key="5">
    <source>
        <dbReference type="ARBA" id="ARBA00022753"/>
    </source>
</evidence>
<evidence type="ECO:0000256" key="7">
    <source>
        <dbReference type="ARBA" id="ARBA00022833"/>
    </source>
</evidence>
<dbReference type="InterPro" id="IPR004012">
    <property type="entry name" value="Run_dom"/>
</dbReference>
<gene>
    <name evidence="11" type="ORF">pdam_00021046</name>
</gene>
<keyword evidence="7" id="KW-0862">Zinc</keyword>
<dbReference type="OrthoDB" id="62364at2759"/>
<keyword evidence="3" id="KW-0479">Metal-binding</keyword>
<evidence type="ECO:0000256" key="2">
    <source>
        <dbReference type="ARBA" id="ARBA00022553"/>
    </source>
</evidence>
<accession>A0A3M6U2M8</accession>
<sequence>MFSGWKKTGVTETDEDLIRNAEIKRRLIGELSLAVKELQRKHIGADLDVDRLISFWSLLTSFTHKDVLNELEHLSHIHTPVGRCRAWIRLALNDSLMESYLDAILMDKNKLLASLVGDHLLSSQDLMTNGDQHVAQGEASTSSFDSSTAEVAELAGCSLEESTELKRRAQVLQTEPAERMIMDNADNRESFSNSPSTEENMDGKAVGSEQSSAVVDVPIRDDSERDTCSPTPLGGSNKLGMSSGWSSTFETEAVVDAVDGSSCNDQADTADPLPSSQERLSPRIPTKTQTPSFGTLLRDYSVQGRKRFEPPVYVDGAVPTQPKQIPKTKRKPEMQLSETITASGFEVLQKSSSVHSNHGDNRSSELMTLVTEIATEQGLDNQNYQCKGCGRNIGMIYGEFKVCTYDASYYCFECHENEEHVIPARVIHNWDLRKHQVAKKCKMFLMQIEEEPLFNIDETNPTLYNVIKELLEVKVLRSQLQHLKGFLFTCKDPIAEDVRRRIWPREYLWDDIHQYSLLDLIQVQSGQLAHHLKKVIAHCTKHVYKCKLCCQKGFFCEICNDPKIIYPFEVKTTTQCGKCKALYHKACIAENKCPKCIRIRKIQSARTKTAAVLEFDSP</sequence>
<dbReference type="PROSITE" id="PS50826">
    <property type="entry name" value="RUN"/>
    <property type="match status" value="1"/>
</dbReference>
<dbReference type="GO" id="GO:0008270">
    <property type="term" value="F:zinc ion binding"/>
    <property type="evidence" value="ECO:0007669"/>
    <property type="project" value="UniProtKB-KW"/>
</dbReference>
<dbReference type="Pfam" id="PF02759">
    <property type="entry name" value="RUN"/>
    <property type="match status" value="1"/>
</dbReference>
<evidence type="ECO:0000256" key="1">
    <source>
        <dbReference type="ARBA" id="ARBA00004603"/>
    </source>
</evidence>
<evidence type="ECO:0000256" key="8">
    <source>
        <dbReference type="ARBA" id="ARBA00023006"/>
    </source>
</evidence>
<feature type="domain" description="RUN" evidence="10">
    <location>
        <begin position="1"/>
        <end position="153"/>
    </location>
</feature>
<dbReference type="Pfam" id="PF13901">
    <property type="entry name" value="RH_dom"/>
    <property type="match status" value="1"/>
</dbReference>
<dbReference type="CDD" id="cd16448">
    <property type="entry name" value="RING-H2"/>
    <property type="match status" value="1"/>
</dbReference>
<evidence type="ECO:0000256" key="9">
    <source>
        <dbReference type="SAM" id="MobiDB-lite"/>
    </source>
</evidence>
<keyword evidence="2" id="KW-0597">Phosphoprotein</keyword>
<dbReference type="AlphaFoldDB" id="A0A3M6U2M8"/>
<feature type="compositionally biased region" description="Basic and acidic residues" evidence="9">
    <location>
        <begin position="176"/>
        <end position="189"/>
    </location>
</feature>
<dbReference type="InterPro" id="IPR037213">
    <property type="entry name" value="Run_dom_sf"/>
</dbReference>
<feature type="region of interest" description="Disordered" evidence="9">
    <location>
        <begin position="172"/>
        <end position="243"/>
    </location>
</feature>
<dbReference type="GO" id="GO:0005770">
    <property type="term" value="C:late endosome"/>
    <property type="evidence" value="ECO:0007669"/>
    <property type="project" value="UniProtKB-SubCell"/>
</dbReference>
<protein>
    <recommendedName>
        <fullName evidence="10">RUN domain-containing protein</fullName>
    </recommendedName>
</protein>
<proteinExistence type="predicted"/>
<dbReference type="InterPro" id="IPR025258">
    <property type="entry name" value="RH_dom"/>
</dbReference>
<feature type="region of interest" description="Disordered" evidence="9">
    <location>
        <begin position="261"/>
        <end position="292"/>
    </location>
</feature>